<protein>
    <submittedName>
        <fullName evidence="1">Uncharacterized protein</fullName>
    </submittedName>
</protein>
<proteinExistence type="predicted"/>
<reference evidence="1" key="1">
    <citation type="journal article" date="2015" name="Nature">
        <title>Complex archaea that bridge the gap between prokaryotes and eukaryotes.</title>
        <authorList>
            <person name="Spang A."/>
            <person name="Saw J.H."/>
            <person name="Jorgensen S.L."/>
            <person name="Zaremba-Niedzwiedzka K."/>
            <person name="Martijn J."/>
            <person name="Lind A.E."/>
            <person name="van Eijk R."/>
            <person name="Schleper C."/>
            <person name="Guy L."/>
            <person name="Ettema T.J."/>
        </authorList>
    </citation>
    <scope>NUCLEOTIDE SEQUENCE</scope>
</reference>
<name>A0A0F9IM38_9ZZZZ</name>
<evidence type="ECO:0000313" key="1">
    <source>
        <dbReference type="EMBL" id="KKL88252.1"/>
    </source>
</evidence>
<accession>A0A0F9IM38</accession>
<dbReference type="EMBL" id="LAZR01020616">
    <property type="protein sequence ID" value="KKL88252.1"/>
    <property type="molecule type" value="Genomic_DNA"/>
</dbReference>
<sequence length="146" mass="16555">MAKRMNWLAGKLADLVVEAARLRKLAKHSRVMDGFENDPGMPGEVVDRRRSWVNESHLYAAISLPRFGVHLGRTLRWFAQRGYRQDPANPCLHDDTTGLRTYWLIRKGVGGGINLAVSSKCCKKEVIATHTETSSFTTETFRYTCE</sequence>
<dbReference type="AlphaFoldDB" id="A0A0F9IM38"/>
<comment type="caution">
    <text evidence="1">The sequence shown here is derived from an EMBL/GenBank/DDBJ whole genome shotgun (WGS) entry which is preliminary data.</text>
</comment>
<organism evidence="1">
    <name type="scientific">marine sediment metagenome</name>
    <dbReference type="NCBI Taxonomy" id="412755"/>
    <lineage>
        <taxon>unclassified sequences</taxon>
        <taxon>metagenomes</taxon>
        <taxon>ecological metagenomes</taxon>
    </lineage>
</organism>
<gene>
    <name evidence="1" type="ORF">LCGC14_1926530</name>
</gene>